<dbReference type="PROSITE" id="PS50975">
    <property type="entry name" value="ATP_GRASP"/>
    <property type="match status" value="1"/>
</dbReference>
<dbReference type="Proteomes" id="UP001595075">
    <property type="component" value="Unassembled WGS sequence"/>
</dbReference>
<evidence type="ECO:0000313" key="4">
    <source>
        <dbReference type="Proteomes" id="UP001595075"/>
    </source>
</evidence>
<keyword evidence="4" id="KW-1185">Reference proteome</keyword>
<dbReference type="PANTHER" id="PTHR37018:SF1">
    <property type="entry name" value="CULTURE SPECIFIC PROTEIN, PUTATIVE (AFU_ORTHOLOGUE AFUA_2G00130)-RELATED"/>
    <property type="match status" value="1"/>
</dbReference>
<dbReference type="Gene3D" id="3.30.470.20">
    <property type="entry name" value="ATP-grasp fold, B domain"/>
    <property type="match status" value="1"/>
</dbReference>
<dbReference type="InterPro" id="IPR053269">
    <property type="entry name" value="Asp-Met_ligase"/>
</dbReference>
<evidence type="ECO:0000259" key="2">
    <source>
        <dbReference type="PROSITE" id="PS50975"/>
    </source>
</evidence>
<accession>A0ABR4CUB7</accession>
<protein>
    <recommendedName>
        <fullName evidence="2">ATP-grasp domain-containing protein</fullName>
    </recommendedName>
</protein>
<proteinExistence type="predicted"/>
<keyword evidence="1" id="KW-0547">Nucleotide-binding</keyword>
<comment type="caution">
    <text evidence="3">The sequence shown here is derived from an EMBL/GenBank/DDBJ whole genome shotgun (WGS) entry which is preliminary data.</text>
</comment>
<gene>
    <name evidence="3" type="ORF">VTL71DRAFT_10350</name>
</gene>
<feature type="domain" description="ATP-grasp" evidence="2">
    <location>
        <begin position="214"/>
        <end position="434"/>
    </location>
</feature>
<organism evidence="3 4">
    <name type="scientific">Oculimacula yallundae</name>
    <dbReference type="NCBI Taxonomy" id="86028"/>
    <lineage>
        <taxon>Eukaryota</taxon>
        <taxon>Fungi</taxon>
        <taxon>Dikarya</taxon>
        <taxon>Ascomycota</taxon>
        <taxon>Pezizomycotina</taxon>
        <taxon>Leotiomycetes</taxon>
        <taxon>Helotiales</taxon>
        <taxon>Ploettnerulaceae</taxon>
        <taxon>Oculimacula</taxon>
    </lineage>
</organism>
<keyword evidence="1" id="KW-0067">ATP-binding</keyword>
<reference evidence="3 4" key="1">
    <citation type="journal article" date="2024" name="Commun. Biol.">
        <title>Comparative genomic analysis of thermophilic fungi reveals convergent evolutionary adaptations and gene losses.</title>
        <authorList>
            <person name="Steindorff A.S."/>
            <person name="Aguilar-Pontes M.V."/>
            <person name="Robinson A.J."/>
            <person name="Andreopoulos B."/>
            <person name="LaButti K."/>
            <person name="Kuo A."/>
            <person name="Mondo S."/>
            <person name="Riley R."/>
            <person name="Otillar R."/>
            <person name="Haridas S."/>
            <person name="Lipzen A."/>
            <person name="Grimwood J."/>
            <person name="Schmutz J."/>
            <person name="Clum A."/>
            <person name="Reid I.D."/>
            <person name="Moisan M.C."/>
            <person name="Butler G."/>
            <person name="Nguyen T.T.M."/>
            <person name="Dewar K."/>
            <person name="Conant G."/>
            <person name="Drula E."/>
            <person name="Henrissat B."/>
            <person name="Hansel C."/>
            <person name="Singer S."/>
            <person name="Hutchinson M.I."/>
            <person name="de Vries R.P."/>
            <person name="Natvig D.O."/>
            <person name="Powell A.J."/>
            <person name="Tsang A."/>
            <person name="Grigoriev I.V."/>
        </authorList>
    </citation>
    <scope>NUCLEOTIDE SEQUENCE [LARGE SCALE GENOMIC DNA]</scope>
    <source>
        <strain evidence="3 4">CBS 494.80</strain>
    </source>
</reference>
<dbReference type="SUPFAM" id="SSF56059">
    <property type="entry name" value="Glutathione synthetase ATP-binding domain-like"/>
    <property type="match status" value="1"/>
</dbReference>
<dbReference type="InterPro" id="IPR011761">
    <property type="entry name" value="ATP-grasp"/>
</dbReference>
<evidence type="ECO:0000256" key="1">
    <source>
        <dbReference type="PROSITE-ProRule" id="PRU00409"/>
    </source>
</evidence>
<name>A0ABR4CUB7_9HELO</name>
<dbReference type="PANTHER" id="PTHR37018">
    <property type="entry name" value="CULTURE SPECIFIC PROTEIN, PUTATIVE (AFU_ORTHOLOGUE AFUA_2G00130)-RELATED"/>
    <property type="match status" value="1"/>
</dbReference>
<dbReference type="EMBL" id="JAZHXI010000003">
    <property type="protein sequence ID" value="KAL2073026.1"/>
    <property type="molecule type" value="Genomic_DNA"/>
</dbReference>
<sequence>MSGPQTPLVMLDITLSALYKKSLAGTKQTVFQVASFTDGLKAINMRYATHQEEIFDTTNDTAGMVEQRKRAYLSEGLMRRAIGAQSLAFCAGSGLMIAFPSTESDESYSSTARRFKASLEDSLKSLDASQRPSLSFMAQRELPTMAKQIGKNGLLALHVAIDGIPEKKCLISPDLHYQLMSKRKLASSGLQTPRCEIIDLGTDAEIEKRKSDAEDISQNQDYLLDAAIITRFRDDVTRAVRSRNGRFVMKLQQTAGGVGSSIVRSGNDQAKLLARLPIILDYILGQTNVENLELRPSSIIISDFVTSNQDPPTGHAISIFVHRNLAPDFFCCATENMSDNDVWEGASIDYTQQIQLQAQFQPRINEVSQYLQDKGYFGPVGIDIMVDTTGKQWIVDLNVRAPESMVLGLLQGHLWKNGQVEGFRFAKLISVLETNKTKAEFLEEFKVLLQHGSIVLFAWWSENEDGLGKNFASLVLAGNQGILRSSGQCHHENSTDRESMFKFILTQEALFSVLISLFGHNIKEGNGSRR</sequence>
<evidence type="ECO:0000313" key="3">
    <source>
        <dbReference type="EMBL" id="KAL2073026.1"/>
    </source>
</evidence>